<protein>
    <submittedName>
        <fullName evidence="1">Uncharacterized protein</fullName>
    </submittedName>
</protein>
<dbReference type="AlphaFoldDB" id="A0A931BHM7"/>
<sequence>MRRIYKVLVASVGVGLGLQQCAPKKTEPEQYVAPPEFRAFLEYNQKRQKEIQQLFKIAPLPLPLLYKEDSAGVGKNFKIEAGRKALGLTKSEIVLRNPYAAKPFPLSYSIIYKNDLVTLFEPGYFACYSIENQVRDLDFERRLNTRRFQYHWLINGQLVGLSEGKYYAFGSINGWEPYSAEVPFNRQPKLFEDERYLSFLTCNGEFGGEVYFYDKLRRNYYMTGATCPNSIIKQDGKYFVLSSLGHMMGGADLQVIAEPAKLRRWKGMQKPQDRKFDYGTHAPDTTGASQVHSVFEFYGLQVFSTFRLEGHTYYMVNWESKTFLATIEKNVITLVDPLFNDALYTHNPVTINYTPDLVLMNMDFYGLAQEKEVACILITGSHLMKINWNDEKSNKAIIYGN</sequence>
<accession>A0A931BHM7</accession>
<evidence type="ECO:0000313" key="2">
    <source>
        <dbReference type="Proteomes" id="UP000645610"/>
    </source>
</evidence>
<reference evidence="1 2" key="1">
    <citation type="submission" date="2020-11" db="EMBL/GenBank/DDBJ databases">
        <authorList>
            <person name="Kim M.K."/>
        </authorList>
    </citation>
    <scope>NUCLEOTIDE SEQUENCE [LARGE SCALE GENOMIC DNA]</scope>
    <source>
        <strain evidence="1 2">BT439</strain>
    </source>
</reference>
<dbReference type="Proteomes" id="UP000645610">
    <property type="component" value="Unassembled WGS sequence"/>
</dbReference>
<organism evidence="1 2">
    <name type="scientific">Hymenobacter properus</name>
    <dbReference type="NCBI Taxonomy" id="2791026"/>
    <lineage>
        <taxon>Bacteria</taxon>
        <taxon>Pseudomonadati</taxon>
        <taxon>Bacteroidota</taxon>
        <taxon>Cytophagia</taxon>
        <taxon>Cytophagales</taxon>
        <taxon>Hymenobacteraceae</taxon>
        <taxon>Hymenobacter</taxon>
    </lineage>
</organism>
<gene>
    <name evidence="1" type="ORF">I2I01_01925</name>
</gene>
<comment type="caution">
    <text evidence="1">The sequence shown here is derived from an EMBL/GenBank/DDBJ whole genome shotgun (WGS) entry which is preliminary data.</text>
</comment>
<dbReference type="RefSeq" id="WP_196284726.1">
    <property type="nucleotide sequence ID" value="NZ_JADQDP010000001.1"/>
</dbReference>
<proteinExistence type="predicted"/>
<name>A0A931BHM7_9BACT</name>
<keyword evidence="2" id="KW-1185">Reference proteome</keyword>
<evidence type="ECO:0000313" key="1">
    <source>
        <dbReference type="EMBL" id="MBF9140373.1"/>
    </source>
</evidence>
<dbReference type="EMBL" id="JADQDP010000001">
    <property type="protein sequence ID" value="MBF9140373.1"/>
    <property type="molecule type" value="Genomic_DNA"/>
</dbReference>